<dbReference type="Proteomes" id="UP000286680">
    <property type="component" value="Unassembled WGS sequence"/>
</dbReference>
<dbReference type="PROSITE" id="PS51354">
    <property type="entry name" value="GLUTAREDOXIN_2"/>
    <property type="match status" value="1"/>
</dbReference>
<dbReference type="AlphaFoldDB" id="A0AA94EGF6"/>
<accession>A0AA94EGF6</accession>
<dbReference type="Gene3D" id="3.40.30.10">
    <property type="entry name" value="Glutaredoxin"/>
    <property type="match status" value="1"/>
</dbReference>
<dbReference type="Pfam" id="PF13417">
    <property type="entry name" value="GST_N_3"/>
    <property type="match status" value="1"/>
</dbReference>
<proteinExistence type="predicted"/>
<dbReference type="EMBL" id="PIPS01000001">
    <property type="protein sequence ID" value="RUO44593.1"/>
    <property type="molecule type" value="Genomic_DNA"/>
</dbReference>
<dbReference type="SUPFAM" id="SSF52833">
    <property type="entry name" value="Thioredoxin-like"/>
    <property type="match status" value="1"/>
</dbReference>
<dbReference type="InterPro" id="IPR004045">
    <property type="entry name" value="Glutathione_S-Trfase_N"/>
</dbReference>
<comment type="caution">
    <text evidence="2">The sequence shown here is derived from an EMBL/GenBank/DDBJ whole genome shotgun (WGS) entry which is preliminary data.</text>
</comment>
<organism evidence="2 3">
    <name type="scientific">Idiomarina aquatica</name>
    <dbReference type="NCBI Taxonomy" id="1327752"/>
    <lineage>
        <taxon>Bacteria</taxon>
        <taxon>Pseudomonadati</taxon>
        <taxon>Pseudomonadota</taxon>
        <taxon>Gammaproteobacteria</taxon>
        <taxon>Alteromonadales</taxon>
        <taxon>Idiomarinaceae</taxon>
        <taxon>Idiomarina</taxon>
    </lineage>
</organism>
<evidence type="ECO:0000313" key="3">
    <source>
        <dbReference type="Proteomes" id="UP000286680"/>
    </source>
</evidence>
<evidence type="ECO:0000259" key="1">
    <source>
        <dbReference type="PROSITE" id="PS50404"/>
    </source>
</evidence>
<protein>
    <submittedName>
        <fullName evidence="2">Glutaredoxin</fullName>
    </submittedName>
</protein>
<keyword evidence="3" id="KW-1185">Reference proteome</keyword>
<dbReference type="InterPro" id="IPR036249">
    <property type="entry name" value="Thioredoxin-like_sf"/>
</dbReference>
<dbReference type="RefSeq" id="WP_126819128.1">
    <property type="nucleotide sequence ID" value="NZ_PIPS01000001.1"/>
</dbReference>
<sequence>MRIVIRYFFRLVRLILTPFMLLGEKLTTPKGVERSEQEQQQVAAACRQLALYQFKTCPFCIKVRKHMASLSLPIETRDAQHNATHRQELEQGGGRVKVPCLRITKDDGSVEWLYESDDINAYLSQRFGQ</sequence>
<evidence type="ECO:0000313" key="2">
    <source>
        <dbReference type="EMBL" id="RUO44593.1"/>
    </source>
</evidence>
<reference evidence="3" key="1">
    <citation type="journal article" date="2018" name="Front. Microbiol.">
        <title>Genome-Based Analysis Reveals the Taxonomy and Diversity of the Family Idiomarinaceae.</title>
        <authorList>
            <person name="Liu Y."/>
            <person name="Lai Q."/>
            <person name="Shao Z."/>
        </authorList>
    </citation>
    <scope>NUCLEOTIDE SEQUENCE [LARGE SCALE GENOMIC DNA]</scope>
    <source>
        <strain evidence="3">SN-14</strain>
    </source>
</reference>
<feature type="domain" description="GST N-terminal" evidence="1">
    <location>
        <begin position="47"/>
        <end position="129"/>
    </location>
</feature>
<gene>
    <name evidence="2" type="ORF">CWE23_00715</name>
</gene>
<name>A0AA94EGF6_9GAMM</name>
<dbReference type="PROSITE" id="PS50404">
    <property type="entry name" value="GST_NTER"/>
    <property type="match status" value="1"/>
</dbReference>